<dbReference type="PROSITE" id="PS51371">
    <property type="entry name" value="CBS"/>
    <property type="match status" value="2"/>
</dbReference>
<dbReference type="Gene3D" id="3.10.580.10">
    <property type="entry name" value="CBS-domain"/>
    <property type="match status" value="1"/>
</dbReference>
<dbReference type="SUPFAM" id="SSF54631">
    <property type="entry name" value="CBS-domain pair"/>
    <property type="match status" value="1"/>
</dbReference>
<evidence type="ECO:0000259" key="4">
    <source>
        <dbReference type="PROSITE" id="PS51371"/>
    </source>
</evidence>
<dbReference type="OrthoDB" id="3577946at2"/>
<dbReference type="SMART" id="SM00116">
    <property type="entry name" value="CBS"/>
    <property type="match status" value="2"/>
</dbReference>
<feature type="domain" description="CBS" evidence="4">
    <location>
        <begin position="12"/>
        <end position="68"/>
    </location>
</feature>
<name>A0A1Q9LR00_9PSEU</name>
<evidence type="ECO:0000256" key="2">
    <source>
        <dbReference type="PROSITE-ProRule" id="PRU00703"/>
    </source>
</evidence>
<dbReference type="Proteomes" id="UP000186040">
    <property type="component" value="Unassembled WGS sequence"/>
</dbReference>
<accession>A0A1Q9LR00</accession>
<organism evidence="5 6">
    <name type="scientific">Actinokineospora bangkokensis</name>
    <dbReference type="NCBI Taxonomy" id="1193682"/>
    <lineage>
        <taxon>Bacteria</taxon>
        <taxon>Bacillati</taxon>
        <taxon>Actinomycetota</taxon>
        <taxon>Actinomycetes</taxon>
        <taxon>Pseudonocardiales</taxon>
        <taxon>Pseudonocardiaceae</taxon>
        <taxon>Actinokineospora</taxon>
    </lineage>
</organism>
<sequence length="149" mass="15735">MTSTTTPVAAAMSPHVVGIAPNAPISVALRLMAHHRIRYLPVIDAERCLGVLHEPDLLWRAWASGDDGETVRALVRPPLCIESADTTPLVAAAARMAAEASDVALITDRGRIAGILTTADALRHLVLPDSPTTPDRKARSPQCPPTTPG</sequence>
<dbReference type="STRING" id="1193682.BJP25_11950"/>
<reference evidence="5 6" key="1">
    <citation type="submission" date="2016-10" db="EMBL/GenBank/DDBJ databases">
        <title>The Draft Genome Sequence of Actinokineospora bangkokensis 44EHWT reveals the biosynthetic pathway of antifungal compounds Thailandins with unusual extender unit butylmalonyl-CoA.</title>
        <authorList>
            <person name="Greule A."/>
            <person name="Intra B."/>
            <person name="Flemming S."/>
            <person name="Rommel M.G."/>
            <person name="Panbangred W."/>
            <person name="Bechthold A."/>
        </authorList>
    </citation>
    <scope>NUCLEOTIDE SEQUENCE [LARGE SCALE GENOMIC DNA]</scope>
    <source>
        <strain evidence="5 6">44EHW</strain>
    </source>
</reference>
<proteinExistence type="predicted"/>
<dbReference type="InterPro" id="IPR000644">
    <property type="entry name" value="CBS_dom"/>
</dbReference>
<evidence type="ECO:0000256" key="1">
    <source>
        <dbReference type="ARBA" id="ARBA00023122"/>
    </source>
</evidence>
<dbReference type="EMBL" id="MKQR01000007">
    <property type="protein sequence ID" value="OLR94459.1"/>
    <property type="molecule type" value="Genomic_DNA"/>
</dbReference>
<dbReference type="PANTHER" id="PTHR43080:SF29">
    <property type="entry name" value="OS02G0818000 PROTEIN"/>
    <property type="match status" value="1"/>
</dbReference>
<keyword evidence="1 2" id="KW-0129">CBS domain</keyword>
<evidence type="ECO:0000313" key="5">
    <source>
        <dbReference type="EMBL" id="OLR94459.1"/>
    </source>
</evidence>
<dbReference type="AlphaFoldDB" id="A0A1Q9LR00"/>
<gene>
    <name evidence="5" type="ORF">BJP25_11950</name>
</gene>
<evidence type="ECO:0000313" key="6">
    <source>
        <dbReference type="Proteomes" id="UP000186040"/>
    </source>
</evidence>
<dbReference type="InterPro" id="IPR046342">
    <property type="entry name" value="CBS_dom_sf"/>
</dbReference>
<dbReference type="RefSeq" id="WP_075973840.1">
    <property type="nucleotide sequence ID" value="NZ_MKQR01000007.1"/>
</dbReference>
<feature type="region of interest" description="Disordered" evidence="3">
    <location>
        <begin position="126"/>
        <end position="149"/>
    </location>
</feature>
<dbReference type="Pfam" id="PF00571">
    <property type="entry name" value="CBS"/>
    <property type="match status" value="2"/>
</dbReference>
<comment type="caution">
    <text evidence="5">The sequence shown here is derived from an EMBL/GenBank/DDBJ whole genome shotgun (WGS) entry which is preliminary data.</text>
</comment>
<dbReference type="InterPro" id="IPR051257">
    <property type="entry name" value="Diverse_CBS-Domain"/>
</dbReference>
<keyword evidence="6" id="KW-1185">Reference proteome</keyword>
<evidence type="ECO:0000256" key="3">
    <source>
        <dbReference type="SAM" id="MobiDB-lite"/>
    </source>
</evidence>
<protein>
    <recommendedName>
        <fullName evidence="4">CBS domain-containing protein</fullName>
    </recommendedName>
</protein>
<dbReference type="PANTHER" id="PTHR43080">
    <property type="entry name" value="CBS DOMAIN-CONTAINING PROTEIN CBSX3, MITOCHONDRIAL"/>
    <property type="match status" value="1"/>
</dbReference>
<feature type="domain" description="CBS" evidence="4">
    <location>
        <begin position="74"/>
        <end position="132"/>
    </location>
</feature>